<dbReference type="Proteomes" id="UP000704467">
    <property type="component" value="Unassembled WGS sequence"/>
</dbReference>
<feature type="region of interest" description="Disordered" evidence="1">
    <location>
        <begin position="20"/>
        <end position="44"/>
    </location>
</feature>
<protein>
    <submittedName>
        <fullName evidence="3">Uncharacterized protein</fullName>
    </submittedName>
</protein>
<gene>
    <name evidence="3" type="ORF">HED55_20555</name>
</gene>
<keyword evidence="4" id="KW-1185">Reference proteome</keyword>
<evidence type="ECO:0000313" key="3">
    <source>
        <dbReference type="EMBL" id="NKC04735.1"/>
    </source>
</evidence>
<feature type="chain" id="PRO_5047032981" evidence="2">
    <location>
        <begin position="22"/>
        <end position="125"/>
    </location>
</feature>
<evidence type="ECO:0000256" key="2">
    <source>
        <dbReference type="SAM" id="SignalP"/>
    </source>
</evidence>
<evidence type="ECO:0000313" key="4">
    <source>
        <dbReference type="Proteomes" id="UP000704467"/>
    </source>
</evidence>
<reference evidence="3 4" key="1">
    <citation type="submission" date="2020-03" db="EMBL/GenBank/DDBJ databases">
        <title>Whole genome sequencing of clinical and environmental type strains of Ochrobactrum.</title>
        <authorList>
            <person name="Dharne M."/>
        </authorList>
    </citation>
    <scope>NUCLEOTIDE SEQUENCE [LARGE SCALE GENOMIC DNA]</scope>
    <source>
        <strain evidence="3 4">CIP 109452</strain>
    </source>
</reference>
<proteinExistence type="predicted"/>
<dbReference type="EMBL" id="JAAVLN010000003">
    <property type="protein sequence ID" value="NKC04735.1"/>
    <property type="molecule type" value="Genomic_DNA"/>
</dbReference>
<keyword evidence="2" id="KW-0732">Signal</keyword>
<feature type="signal peptide" evidence="2">
    <location>
        <begin position="1"/>
        <end position="21"/>
    </location>
</feature>
<comment type="caution">
    <text evidence="3">The sequence shown here is derived from an EMBL/GenBank/DDBJ whole genome shotgun (WGS) entry which is preliminary data.</text>
</comment>
<name>A0ABX1DRH4_9HYPH</name>
<sequence length="125" mass="13429">MPRIVSLAFVTLVALTPAAMAQQQAPQPPANTAPATEQPSTAPTIQTVAVVDIKELPAESQKEVQAVVEKRSADDLTKLRTSVKTFPQAREALQQKGMNEQDVIAASLSENGALTLITKKRRVKL</sequence>
<evidence type="ECO:0000256" key="1">
    <source>
        <dbReference type="SAM" id="MobiDB-lite"/>
    </source>
</evidence>
<organism evidence="3 4">
    <name type="scientific">Brucella haematophila</name>
    <dbReference type="NCBI Taxonomy" id="419474"/>
    <lineage>
        <taxon>Bacteria</taxon>
        <taxon>Pseudomonadati</taxon>
        <taxon>Pseudomonadota</taxon>
        <taxon>Alphaproteobacteria</taxon>
        <taxon>Hyphomicrobiales</taxon>
        <taxon>Brucellaceae</taxon>
        <taxon>Brucella/Ochrobactrum group</taxon>
        <taxon>Brucella</taxon>
    </lineage>
</organism>
<accession>A0ABX1DRH4</accession>